<dbReference type="InterPro" id="IPR016167">
    <property type="entry name" value="FAD-bd_PCMH_sub1"/>
</dbReference>
<sequence length="465" mass="50260">MADILGQLLDKFGAGVVEQAPQSYLEEPRGTYQSAPMPLIRPHDTQGVSEVVAFCHQHHIAIIPYAGGTGLVGGQTKTDGNAVILSIERLNKIRDVFPTENVIVVEAGMVLSDVQSAADDSNRLFPLSLAAEGSCRIGGNLATNAGGTQVLRYGNARDLCLGVEAVLPDGSIHHGLRRLRKDNTGYDLRNLLIGSEGSLGIITAAALKLFPKPQETTTALLAVSSVDAAVQLLGLVQDQTGGLVSGFELMHRNGFEFLTETMPTLRQAFDTPPEWSVLLEVSGGSDFNLDDRVMNVLETAMETELVIDALLAQSQSQRDEFWNLRETIPEANRMIGAISSHDISVPISRIPEFIAKTPALLAKFGDIRINCFGHLGDGNLHYNVYPPKGGLKKDYVYLRDDVQGTVHDQVQRFDGSMSAEHGIGRLKVADLEKYGDPAKLAAMRAIKFALDPKGIMNPGAVLRND</sequence>
<dbReference type="InterPro" id="IPR016169">
    <property type="entry name" value="FAD-bd_PCMH_sub2"/>
</dbReference>
<dbReference type="Proteomes" id="UP000634455">
    <property type="component" value="Unassembled WGS sequence"/>
</dbReference>
<name>A0ABQ3D2D1_9RHOB</name>
<dbReference type="InterPro" id="IPR051264">
    <property type="entry name" value="FAD-oxidored/transferase_4"/>
</dbReference>
<keyword evidence="3" id="KW-0274">FAD</keyword>
<dbReference type="PROSITE" id="PS51387">
    <property type="entry name" value="FAD_PCMH"/>
    <property type="match status" value="1"/>
</dbReference>
<evidence type="ECO:0000256" key="1">
    <source>
        <dbReference type="ARBA" id="ARBA00008000"/>
    </source>
</evidence>
<protein>
    <submittedName>
        <fullName evidence="5">D-2-hydroxyacid dehydrogenase</fullName>
    </submittedName>
</protein>
<keyword evidence="6" id="KW-1185">Reference proteome</keyword>
<dbReference type="Pfam" id="PF01565">
    <property type="entry name" value="FAD_binding_4"/>
    <property type="match status" value="1"/>
</dbReference>
<dbReference type="InterPro" id="IPR036318">
    <property type="entry name" value="FAD-bd_PCMH-like_sf"/>
</dbReference>
<dbReference type="PANTHER" id="PTHR43716">
    <property type="entry name" value="D-2-HYDROXYGLUTARATE DEHYDROGENASE, MITOCHONDRIAL"/>
    <property type="match status" value="1"/>
</dbReference>
<dbReference type="Gene3D" id="3.30.70.2190">
    <property type="match status" value="1"/>
</dbReference>
<dbReference type="Gene3D" id="3.30.43.10">
    <property type="entry name" value="Uridine Diphospho-n-acetylenolpyruvylglucosamine Reductase, domain 2"/>
    <property type="match status" value="1"/>
</dbReference>
<evidence type="ECO:0000313" key="5">
    <source>
        <dbReference type="EMBL" id="GHA52537.1"/>
    </source>
</evidence>
<organism evidence="5 6">
    <name type="scientific">Paramylibacter ulvae</name>
    <dbReference type="NCBI Taxonomy" id="1651968"/>
    <lineage>
        <taxon>Bacteria</taxon>
        <taxon>Pseudomonadati</taxon>
        <taxon>Pseudomonadota</taxon>
        <taxon>Alphaproteobacteria</taxon>
        <taxon>Rhodobacterales</taxon>
        <taxon>Paracoccaceae</taxon>
        <taxon>Paramylibacter</taxon>
    </lineage>
</organism>
<dbReference type="PANTHER" id="PTHR43716:SF2">
    <property type="entry name" value="BLL6224 PROTEIN"/>
    <property type="match status" value="1"/>
</dbReference>
<dbReference type="SUPFAM" id="SSF56176">
    <property type="entry name" value="FAD-binding/transporter-associated domain-like"/>
    <property type="match status" value="1"/>
</dbReference>
<dbReference type="EMBL" id="BMZF01000004">
    <property type="protein sequence ID" value="GHA52537.1"/>
    <property type="molecule type" value="Genomic_DNA"/>
</dbReference>
<dbReference type="SUPFAM" id="SSF55103">
    <property type="entry name" value="FAD-linked oxidases, C-terminal domain"/>
    <property type="match status" value="1"/>
</dbReference>
<dbReference type="RefSeq" id="WP_373295865.1">
    <property type="nucleotide sequence ID" value="NZ_BMZF01000004.1"/>
</dbReference>
<dbReference type="InterPro" id="IPR016171">
    <property type="entry name" value="Vanillyl_alc_oxidase_C-sub2"/>
</dbReference>
<dbReference type="InterPro" id="IPR004113">
    <property type="entry name" value="FAD-bd_oxidored_4_C"/>
</dbReference>
<feature type="domain" description="FAD-binding PCMH-type" evidence="4">
    <location>
        <begin position="32"/>
        <end position="212"/>
    </location>
</feature>
<evidence type="ECO:0000256" key="3">
    <source>
        <dbReference type="ARBA" id="ARBA00022827"/>
    </source>
</evidence>
<dbReference type="Gene3D" id="3.30.70.2740">
    <property type="match status" value="1"/>
</dbReference>
<dbReference type="Pfam" id="PF02913">
    <property type="entry name" value="FAD-oxidase_C"/>
    <property type="match status" value="1"/>
</dbReference>
<gene>
    <name evidence="5" type="ORF">GCM10008927_17550</name>
</gene>
<keyword evidence="2" id="KW-0285">Flavoprotein</keyword>
<dbReference type="InterPro" id="IPR016166">
    <property type="entry name" value="FAD-bd_PCMH"/>
</dbReference>
<comment type="similarity">
    <text evidence="1">Belongs to the FAD-binding oxidoreductase/transferase type 4 family.</text>
</comment>
<comment type="caution">
    <text evidence="5">The sequence shown here is derived from an EMBL/GenBank/DDBJ whole genome shotgun (WGS) entry which is preliminary data.</text>
</comment>
<reference evidence="6" key="1">
    <citation type="journal article" date="2019" name="Int. J. Syst. Evol. Microbiol.">
        <title>The Global Catalogue of Microorganisms (GCM) 10K type strain sequencing project: providing services to taxonomists for standard genome sequencing and annotation.</title>
        <authorList>
            <consortium name="The Broad Institute Genomics Platform"/>
            <consortium name="The Broad Institute Genome Sequencing Center for Infectious Disease"/>
            <person name="Wu L."/>
            <person name="Ma J."/>
        </authorList>
    </citation>
    <scope>NUCLEOTIDE SEQUENCE [LARGE SCALE GENOMIC DNA]</scope>
    <source>
        <strain evidence="6">KCTC 32465</strain>
    </source>
</reference>
<evidence type="ECO:0000313" key="6">
    <source>
        <dbReference type="Proteomes" id="UP000634455"/>
    </source>
</evidence>
<accession>A0ABQ3D2D1</accession>
<dbReference type="Gene3D" id="1.10.45.10">
    <property type="entry name" value="Vanillyl-alcohol Oxidase, Chain A, domain 4"/>
    <property type="match status" value="1"/>
</dbReference>
<proteinExistence type="inferred from homology"/>
<dbReference type="Gene3D" id="3.30.465.10">
    <property type="match status" value="1"/>
</dbReference>
<dbReference type="InterPro" id="IPR016164">
    <property type="entry name" value="FAD-linked_Oxase-like_C"/>
</dbReference>
<dbReference type="InterPro" id="IPR006094">
    <property type="entry name" value="Oxid_FAD_bind_N"/>
</dbReference>
<evidence type="ECO:0000256" key="2">
    <source>
        <dbReference type="ARBA" id="ARBA00022630"/>
    </source>
</evidence>
<evidence type="ECO:0000259" key="4">
    <source>
        <dbReference type="PROSITE" id="PS51387"/>
    </source>
</evidence>